<dbReference type="GO" id="GO:0006511">
    <property type="term" value="P:ubiquitin-dependent protein catabolic process"/>
    <property type="evidence" value="ECO:0007669"/>
    <property type="project" value="InterPro"/>
</dbReference>
<evidence type="ECO:0000256" key="2">
    <source>
        <dbReference type="ARBA" id="ARBA00009993"/>
    </source>
</evidence>
<evidence type="ECO:0000256" key="3">
    <source>
        <dbReference type="ARBA" id="ARBA00022786"/>
    </source>
</evidence>
<dbReference type="EMBL" id="SMOL01000695">
    <property type="protein sequence ID" value="KAB2603405.1"/>
    <property type="molecule type" value="Genomic_DNA"/>
</dbReference>
<dbReference type="GO" id="GO:0016567">
    <property type="term" value="P:protein ubiquitination"/>
    <property type="evidence" value="ECO:0007669"/>
    <property type="project" value="UniProtKB-UniRule"/>
</dbReference>
<feature type="domain" description="SKP1 component dimerisation" evidence="5">
    <location>
        <begin position="96"/>
        <end position="138"/>
    </location>
</feature>
<evidence type="ECO:0000256" key="4">
    <source>
        <dbReference type="PIRNR" id="PIRNR028729"/>
    </source>
</evidence>
<comment type="function">
    <text evidence="4">Involved in ubiquitination and subsequent proteasomal degradation of target proteins. Together with CUL1, RBX1 and a F-box protein, it forms a SCF E3 ubiquitin ligase complex. The functional specificity of this complex depends on the type of F-box protein. In the SCF complex, it serves as an adapter that links the F-box protein to CUL1.</text>
</comment>
<evidence type="ECO:0000313" key="8">
    <source>
        <dbReference type="Proteomes" id="UP000327157"/>
    </source>
</evidence>
<dbReference type="InterPro" id="IPR016072">
    <property type="entry name" value="Skp1_comp_dimer"/>
</dbReference>
<feature type="domain" description="SKP1 component POZ" evidence="6">
    <location>
        <begin position="6"/>
        <end position="65"/>
    </location>
</feature>
<dbReference type="PIRSF" id="PIRSF028729">
    <property type="entry name" value="E3_ubiquit_lig_SCF_Skp"/>
    <property type="match status" value="1"/>
</dbReference>
<keyword evidence="8" id="KW-1185">Reference proteome</keyword>
<evidence type="ECO:0000313" key="7">
    <source>
        <dbReference type="EMBL" id="KAB2603405.1"/>
    </source>
</evidence>
<comment type="similarity">
    <text evidence="2 4">Belongs to the SKP1 family.</text>
</comment>
<dbReference type="GO" id="GO:0009867">
    <property type="term" value="P:jasmonic acid mediated signaling pathway"/>
    <property type="evidence" value="ECO:0007669"/>
    <property type="project" value="UniProtKB-ARBA"/>
</dbReference>
<dbReference type="SUPFAM" id="SSF54695">
    <property type="entry name" value="POZ domain"/>
    <property type="match status" value="1"/>
</dbReference>
<evidence type="ECO:0000256" key="1">
    <source>
        <dbReference type="ARBA" id="ARBA00004906"/>
    </source>
</evidence>
<evidence type="ECO:0000259" key="5">
    <source>
        <dbReference type="Pfam" id="PF01466"/>
    </source>
</evidence>
<dbReference type="Pfam" id="PF01466">
    <property type="entry name" value="Skp1"/>
    <property type="match status" value="1"/>
</dbReference>
<dbReference type="Pfam" id="PF03931">
    <property type="entry name" value="Skp1_POZ"/>
    <property type="match status" value="1"/>
</dbReference>
<proteinExistence type="inferred from homology"/>
<dbReference type="InterPro" id="IPR016073">
    <property type="entry name" value="Skp1_comp_POZ"/>
</dbReference>
<dbReference type="InterPro" id="IPR016897">
    <property type="entry name" value="SKP1"/>
</dbReference>
<reference evidence="7 8" key="1">
    <citation type="submission" date="2019-09" db="EMBL/GenBank/DDBJ databases">
        <authorList>
            <person name="Ou C."/>
        </authorList>
    </citation>
    <scope>NUCLEOTIDE SEQUENCE [LARGE SCALE GENOMIC DNA]</scope>
    <source>
        <strain evidence="7">S2</strain>
        <tissue evidence="7">Leaf</tissue>
    </source>
</reference>
<dbReference type="CDD" id="cd18322">
    <property type="entry name" value="BTB_POZ_SKP1"/>
    <property type="match status" value="1"/>
</dbReference>
<reference evidence="8" key="2">
    <citation type="submission" date="2019-10" db="EMBL/GenBank/DDBJ databases">
        <title>A de novo genome assembly of a pear dwarfing rootstock.</title>
        <authorList>
            <person name="Wang F."/>
            <person name="Wang J."/>
            <person name="Li S."/>
            <person name="Zhang Y."/>
            <person name="Fang M."/>
            <person name="Ma L."/>
            <person name="Zhao Y."/>
            <person name="Jiang S."/>
        </authorList>
    </citation>
    <scope>NUCLEOTIDE SEQUENCE [LARGE SCALE GENOMIC DNA]</scope>
</reference>
<accession>A0A5N5FJS7</accession>
<keyword evidence="3 4" id="KW-0833">Ubl conjugation pathway</keyword>
<dbReference type="InterPro" id="IPR001232">
    <property type="entry name" value="SKP1-like"/>
</dbReference>
<dbReference type="SUPFAM" id="SSF81382">
    <property type="entry name" value="Skp1 dimerisation domain-like"/>
    <property type="match status" value="1"/>
</dbReference>
<reference evidence="7 8" key="3">
    <citation type="submission" date="2019-11" db="EMBL/GenBank/DDBJ databases">
        <title>A de novo genome assembly of a pear dwarfing rootstock.</title>
        <authorList>
            <person name="Wang F."/>
            <person name="Wang J."/>
            <person name="Li S."/>
            <person name="Zhang Y."/>
            <person name="Fang M."/>
            <person name="Ma L."/>
            <person name="Zhao Y."/>
            <person name="Jiang S."/>
        </authorList>
    </citation>
    <scope>NUCLEOTIDE SEQUENCE [LARGE SCALE GENOMIC DNA]</scope>
    <source>
        <strain evidence="7">S2</strain>
        <tissue evidence="7">Leaf</tissue>
    </source>
</reference>
<comment type="caution">
    <text evidence="7">The sequence shown here is derived from an EMBL/GenBank/DDBJ whole genome shotgun (WGS) entry which is preliminary data.</text>
</comment>
<dbReference type="AlphaFoldDB" id="A0A5N5FJS7"/>
<dbReference type="PANTHER" id="PTHR11165">
    <property type="entry name" value="SKP1"/>
    <property type="match status" value="1"/>
</dbReference>
<dbReference type="UniPathway" id="UPA00143"/>
<dbReference type="OrthoDB" id="7827685at2759"/>
<name>A0A5N5FJS7_9ROSA</name>
<sequence>MSSSSKKITLKSCDGEPFEVGEAVALESHTIGLVIENGYADNGIPLANVTGKILAMVIEYCKRHVDAAKPDEKIFEDDLEAWDQAFVKAAAYLNIKSLLDLTCQIKCKTPEEIRKAFNIKDEFTQEEEEEVRRENPWAFE</sequence>
<dbReference type="Gene3D" id="3.30.710.10">
    <property type="entry name" value="Potassium Channel Kv1.1, Chain A"/>
    <property type="match status" value="1"/>
</dbReference>
<dbReference type="Proteomes" id="UP000327157">
    <property type="component" value="Chromosome 10"/>
</dbReference>
<dbReference type="SMART" id="SM00512">
    <property type="entry name" value="Skp1"/>
    <property type="match status" value="1"/>
</dbReference>
<protein>
    <recommendedName>
        <fullName evidence="4">SKP1-like protein</fullName>
    </recommendedName>
</protein>
<comment type="subunit">
    <text evidence="4">Part of a SCF (SKP1-cullin-F-box) protein ligase complex.</text>
</comment>
<dbReference type="InterPro" id="IPR011333">
    <property type="entry name" value="SKP1/BTB/POZ_sf"/>
</dbReference>
<evidence type="ECO:0000259" key="6">
    <source>
        <dbReference type="Pfam" id="PF03931"/>
    </source>
</evidence>
<organism evidence="7 8">
    <name type="scientific">Pyrus ussuriensis x Pyrus communis</name>
    <dbReference type="NCBI Taxonomy" id="2448454"/>
    <lineage>
        <taxon>Eukaryota</taxon>
        <taxon>Viridiplantae</taxon>
        <taxon>Streptophyta</taxon>
        <taxon>Embryophyta</taxon>
        <taxon>Tracheophyta</taxon>
        <taxon>Spermatophyta</taxon>
        <taxon>Magnoliopsida</taxon>
        <taxon>eudicotyledons</taxon>
        <taxon>Gunneridae</taxon>
        <taxon>Pentapetalae</taxon>
        <taxon>rosids</taxon>
        <taxon>fabids</taxon>
        <taxon>Rosales</taxon>
        <taxon>Rosaceae</taxon>
        <taxon>Amygdaloideae</taxon>
        <taxon>Maleae</taxon>
        <taxon>Pyrus</taxon>
    </lineage>
</organism>
<comment type="pathway">
    <text evidence="1 4">Protein modification; protein ubiquitination.</text>
</comment>
<gene>
    <name evidence="7" type="ORF">D8674_004410</name>
</gene>
<dbReference type="InterPro" id="IPR036296">
    <property type="entry name" value="SKP1-like_dim_sf"/>
</dbReference>